<dbReference type="Gramene" id="AET4Gv20796000.8">
    <property type="protein sequence ID" value="AET4Gv20796000.8"/>
    <property type="gene ID" value="AET4Gv20796000"/>
</dbReference>
<dbReference type="EnsemblPlants" id="AET4Gv20796000.8">
    <property type="protein sequence ID" value="AET4Gv20796000.8"/>
    <property type="gene ID" value="AET4Gv20796000"/>
</dbReference>
<reference evidence="2" key="5">
    <citation type="journal article" date="2021" name="G3 (Bethesda)">
        <title>Aegilops tauschii genome assembly Aet v5.0 features greater sequence contiguity and improved annotation.</title>
        <authorList>
            <person name="Wang L."/>
            <person name="Zhu T."/>
            <person name="Rodriguez J.C."/>
            <person name="Deal K.R."/>
            <person name="Dubcovsky J."/>
            <person name="McGuire P.E."/>
            <person name="Lux T."/>
            <person name="Spannagl M."/>
            <person name="Mayer K.F.X."/>
            <person name="Baldrich P."/>
            <person name="Meyers B.C."/>
            <person name="Huo N."/>
            <person name="Gu Y.Q."/>
            <person name="Zhou H."/>
            <person name="Devos K.M."/>
            <person name="Bennetzen J.L."/>
            <person name="Unver T."/>
            <person name="Budak H."/>
            <person name="Gulick P.J."/>
            <person name="Galiba G."/>
            <person name="Kalapos B."/>
            <person name="Nelson D.R."/>
            <person name="Li P."/>
            <person name="You F.M."/>
            <person name="Luo M.C."/>
            <person name="Dvorak J."/>
        </authorList>
    </citation>
    <scope>NUCLEOTIDE SEQUENCE [LARGE SCALE GENOMIC DNA]</scope>
    <source>
        <strain evidence="2">cv. AL8/78</strain>
    </source>
</reference>
<reference evidence="2" key="3">
    <citation type="journal article" date="2017" name="Nature">
        <title>Genome sequence of the progenitor of the wheat D genome Aegilops tauschii.</title>
        <authorList>
            <person name="Luo M.C."/>
            <person name="Gu Y.Q."/>
            <person name="Puiu D."/>
            <person name="Wang H."/>
            <person name="Twardziok S.O."/>
            <person name="Deal K.R."/>
            <person name="Huo N."/>
            <person name="Zhu T."/>
            <person name="Wang L."/>
            <person name="Wang Y."/>
            <person name="McGuire P.E."/>
            <person name="Liu S."/>
            <person name="Long H."/>
            <person name="Ramasamy R.K."/>
            <person name="Rodriguez J.C."/>
            <person name="Van S.L."/>
            <person name="Yuan L."/>
            <person name="Wang Z."/>
            <person name="Xia Z."/>
            <person name="Xiao L."/>
            <person name="Anderson O.D."/>
            <person name="Ouyang S."/>
            <person name="Liang Y."/>
            <person name="Zimin A.V."/>
            <person name="Pertea G."/>
            <person name="Qi P."/>
            <person name="Bennetzen J.L."/>
            <person name="Dai X."/>
            <person name="Dawson M.W."/>
            <person name="Muller H.G."/>
            <person name="Kugler K."/>
            <person name="Rivarola-Duarte L."/>
            <person name="Spannagl M."/>
            <person name="Mayer K.F.X."/>
            <person name="Lu F.H."/>
            <person name="Bevan M.W."/>
            <person name="Leroy P."/>
            <person name="Li P."/>
            <person name="You F.M."/>
            <person name="Sun Q."/>
            <person name="Liu Z."/>
            <person name="Lyons E."/>
            <person name="Wicker T."/>
            <person name="Salzberg S.L."/>
            <person name="Devos K.M."/>
            <person name="Dvorak J."/>
        </authorList>
    </citation>
    <scope>NUCLEOTIDE SEQUENCE [LARGE SCALE GENOMIC DNA]</scope>
    <source>
        <strain evidence="2">cv. AL8/78</strain>
    </source>
</reference>
<proteinExistence type="predicted"/>
<feature type="region of interest" description="Disordered" evidence="1">
    <location>
        <begin position="1"/>
        <end position="32"/>
    </location>
</feature>
<evidence type="ECO:0000256" key="1">
    <source>
        <dbReference type="SAM" id="MobiDB-lite"/>
    </source>
</evidence>
<reference evidence="2" key="4">
    <citation type="submission" date="2019-03" db="UniProtKB">
        <authorList>
            <consortium name="EnsemblPlants"/>
        </authorList>
    </citation>
    <scope>IDENTIFICATION</scope>
</reference>
<reference evidence="3" key="2">
    <citation type="journal article" date="2017" name="Nat. Plants">
        <title>The Aegilops tauschii genome reveals multiple impacts of transposons.</title>
        <authorList>
            <person name="Zhao G."/>
            <person name="Zou C."/>
            <person name="Li K."/>
            <person name="Wang K."/>
            <person name="Li T."/>
            <person name="Gao L."/>
            <person name="Zhang X."/>
            <person name="Wang H."/>
            <person name="Yang Z."/>
            <person name="Liu X."/>
            <person name="Jiang W."/>
            <person name="Mao L."/>
            <person name="Kong X."/>
            <person name="Jiao Y."/>
            <person name="Jia J."/>
        </authorList>
    </citation>
    <scope>NUCLEOTIDE SEQUENCE [LARGE SCALE GENOMIC DNA]</scope>
    <source>
        <strain evidence="3">cv. AL8/78</strain>
    </source>
</reference>
<protein>
    <submittedName>
        <fullName evidence="2">Uncharacterized protein</fullName>
    </submittedName>
</protein>
<organism evidence="2 3">
    <name type="scientific">Aegilops tauschii subsp. strangulata</name>
    <name type="common">Goatgrass</name>
    <dbReference type="NCBI Taxonomy" id="200361"/>
    <lineage>
        <taxon>Eukaryota</taxon>
        <taxon>Viridiplantae</taxon>
        <taxon>Streptophyta</taxon>
        <taxon>Embryophyta</taxon>
        <taxon>Tracheophyta</taxon>
        <taxon>Spermatophyta</taxon>
        <taxon>Magnoliopsida</taxon>
        <taxon>Liliopsida</taxon>
        <taxon>Poales</taxon>
        <taxon>Poaceae</taxon>
        <taxon>BOP clade</taxon>
        <taxon>Pooideae</taxon>
        <taxon>Triticodae</taxon>
        <taxon>Triticeae</taxon>
        <taxon>Triticinae</taxon>
        <taxon>Aegilops</taxon>
    </lineage>
</organism>
<dbReference type="Proteomes" id="UP000015105">
    <property type="component" value="Chromosome 4D"/>
</dbReference>
<evidence type="ECO:0000313" key="3">
    <source>
        <dbReference type="Proteomes" id="UP000015105"/>
    </source>
</evidence>
<evidence type="ECO:0000313" key="2">
    <source>
        <dbReference type="EnsemblPlants" id="AET4Gv20796000.8"/>
    </source>
</evidence>
<accession>A0A453J4I7</accession>
<keyword evidence="3" id="KW-1185">Reference proteome</keyword>
<dbReference type="AlphaFoldDB" id="A0A453J4I7"/>
<sequence>ELQSSGKEGVPGATVSQTMSNTLTNAGAPVPSVSQTMSGTLTVPAKIYGVLLLLQSHRQ</sequence>
<reference evidence="3" key="1">
    <citation type="journal article" date="2014" name="Science">
        <title>Ancient hybridizations among the ancestral genomes of bread wheat.</title>
        <authorList>
            <consortium name="International Wheat Genome Sequencing Consortium,"/>
            <person name="Marcussen T."/>
            <person name="Sandve S.R."/>
            <person name="Heier L."/>
            <person name="Spannagl M."/>
            <person name="Pfeifer M."/>
            <person name="Jakobsen K.S."/>
            <person name="Wulff B.B."/>
            <person name="Steuernagel B."/>
            <person name="Mayer K.F."/>
            <person name="Olsen O.A."/>
        </authorList>
    </citation>
    <scope>NUCLEOTIDE SEQUENCE [LARGE SCALE GENOMIC DNA]</scope>
    <source>
        <strain evidence="3">cv. AL8/78</strain>
    </source>
</reference>
<name>A0A453J4I7_AEGTS</name>
<feature type="compositionally biased region" description="Polar residues" evidence="1">
    <location>
        <begin position="14"/>
        <end position="25"/>
    </location>
</feature>